<proteinExistence type="predicted"/>
<dbReference type="Pfam" id="PF23572">
    <property type="entry name" value="GH3_C"/>
    <property type="match status" value="1"/>
</dbReference>
<name>A0ABX1D807_9FLAO</name>
<sequence>NNMTLNPPRVHQAREKLFYDWCKKHDKLGGQHKIPRLSNQRTYVEELLEMNES</sequence>
<feature type="non-terminal residue" evidence="2">
    <location>
        <position position="1"/>
    </location>
</feature>
<evidence type="ECO:0000313" key="3">
    <source>
        <dbReference type="Proteomes" id="UP000703674"/>
    </source>
</evidence>
<comment type="caution">
    <text evidence="2">The sequence shown here is derived from an EMBL/GenBank/DDBJ whole genome shotgun (WGS) entry which is preliminary data.</text>
</comment>
<dbReference type="EMBL" id="JAAVJR010000615">
    <property type="protein sequence ID" value="NJW54908.1"/>
    <property type="molecule type" value="Genomic_DNA"/>
</dbReference>
<feature type="domain" description="GH3 C-terminal" evidence="1">
    <location>
        <begin position="2"/>
        <end position="41"/>
    </location>
</feature>
<reference evidence="2 3" key="1">
    <citation type="submission" date="2020-03" db="EMBL/GenBank/DDBJ databases">
        <title>Salinimicrobium sp. nov, isolated from SCS.</title>
        <authorList>
            <person name="Cao W.R."/>
        </authorList>
    </citation>
    <scope>NUCLEOTIDE SEQUENCE [LARGE SCALE GENOMIC DNA]</scope>
    <source>
        <strain evidence="3">J15B91</strain>
    </source>
</reference>
<dbReference type="Proteomes" id="UP000703674">
    <property type="component" value="Unassembled WGS sequence"/>
</dbReference>
<evidence type="ECO:0000259" key="1">
    <source>
        <dbReference type="Pfam" id="PF23572"/>
    </source>
</evidence>
<dbReference type="InterPro" id="IPR055378">
    <property type="entry name" value="GH3_C"/>
</dbReference>
<organism evidence="2 3">
    <name type="scientific">Salinimicrobium oceani</name>
    <dbReference type="NCBI Taxonomy" id="2722702"/>
    <lineage>
        <taxon>Bacteria</taxon>
        <taxon>Pseudomonadati</taxon>
        <taxon>Bacteroidota</taxon>
        <taxon>Flavobacteriia</taxon>
        <taxon>Flavobacteriales</taxon>
        <taxon>Flavobacteriaceae</taxon>
        <taxon>Salinimicrobium</taxon>
    </lineage>
</organism>
<protein>
    <submittedName>
        <fullName evidence="2">GH3 auxin-responsive promoter family protein</fullName>
    </submittedName>
</protein>
<evidence type="ECO:0000313" key="2">
    <source>
        <dbReference type="EMBL" id="NJW54908.1"/>
    </source>
</evidence>
<accession>A0ABX1D807</accession>
<keyword evidence="3" id="KW-1185">Reference proteome</keyword>
<gene>
    <name evidence="2" type="ORF">HC175_18520</name>
</gene>